<sequence length="375" mass="40997">MDTQDTSSIGTGASTNPSHRKQHKPSSSLGSLYEVLADLDDTQLQYLIQEMNHTGHRNVPVSQAVSALEAQTPTDFLGFEGSNPSAPRQEPQRRLSKSQRGKLRLQTAFRRAPSLQQGRPGRPGSRDARDANVDGGPRRTCSASTAPVDQNRPSTKEKHHGLLDNNNNNNNNNGRSPIFSGNIDFQRNQSHKQLPIEKTADAGAVRLATDGNKRESPAYRRIPRPDFSLPAGVTVVDLLQLLEVEFLSSTSLRSTSPSFASSPSSCSSPFPTRRLPTESRHLTQTPNWPVSRPLRRHTSRLDMAFDVERSASGTMEIGMGMLEPRGLRSASLGAPGVDSAANMSLDSFERHFKGETPSLAPPVVYEGIFDVLENQ</sequence>
<keyword evidence="3" id="KW-1185">Reference proteome</keyword>
<dbReference type="Proteomes" id="UP000076552">
    <property type="component" value="Unassembled WGS sequence"/>
</dbReference>
<dbReference type="EMBL" id="LFIV01000034">
    <property type="protein sequence ID" value="KZL74283.1"/>
    <property type="molecule type" value="Genomic_DNA"/>
</dbReference>
<evidence type="ECO:0000313" key="2">
    <source>
        <dbReference type="EMBL" id="KZL74283.1"/>
    </source>
</evidence>
<proteinExistence type="predicted"/>
<organism evidence="2 3">
    <name type="scientific">Colletotrichum tofieldiae</name>
    <dbReference type="NCBI Taxonomy" id="708197"/>
    <lineage>
        <taxon>Eukaryota</taxon>
        <taxon>Fungi</taxon>
        <taxon>Dikarya</taxon>
        <taxon>Ascomycota</taxon>
        <taxon>Pezizomycotina</taxon>
        <taxon>Sordariomycetes</taxon>
        <taxon>Hypocreomycetidae</taxon>
        <taxon>Glomerellales</taxon>
        <taxon>Glomerellaceae</taxon>
        <taxon>Colletotrichum</taxon>
        <taxon>Colletotrichum spaethianum species complex</taxon>
    </lineage>
</organism>
<feature type="region of interest" description="Disordered" evidence="1">
    <location>
        <begin position="1"/>
        <end position="29"/>
    </location>
</feature>
<feature type="compositionally biased region" description="Low complexity" evidence="1">
    <location>
        <begin position="253"/>
        <end position="274"/>
    </location>
</feature>
<protein>
    <submittedName>
        <fullName evidence="2">Uncharacterized protein</fullName>
    </submittedName>
</protein>
<feature type="region of interest" description="Disordered" evidence="1">
    <location>
        <begin position="253"/>
        <end position="293"/>
    </location>
</feature>
<feature type="region of interest" description="Disordered" evidence="1">
    <location>
        <begin position="75"/>
        <end position="181"/>
    </location>
</feature>
<feature type="compositionally biased region" description="Polar residues" evidence="1">
    <location>
        <begin position="1"/>
        <end position="17"/>
    </location>
</feature>
<reference evidence="2 3" key="1">
    <citation type="submission" date="2015-06" db="EMBL/GenBank/DDBJ databases">
        <title>Survival trade-offs in plant roots during colonization by closely related pathogenic and mutualistic fungi.</title>
        <authorList>
            <person name="Hacquard S."/>
            <person name="Kracher B."/>
            <person name="Hiruma K."/>
            <person name="Weinman A."/>
            <person name="Muench P."/>
            <person name="Garrido Oter R."/>
            <person name="Ver Loren van Themaat E."/>
            <person name="Dallerey J.-F."/>
            <person name="Damm U."/>
            <person name="Henrissat B."/>
            <person name="Lespinet O."/>
            <person name="Thon M."/>
            <person name="Kemen E."/>
            <person name="McHardy A.C."/>
            <person name="Schulze-Lefert P."/>
            <person name="O'Connell R.J."/>
        </authorList>
    </citation>
    <scope>NUCLEOTIDE SEQUENCE [LARGE SCALE GENOMIC DNA]</scope>
    <source>
        <strain evidence="2 3">0861</strain>
    </source>
</reference>
<gene>
    <name evidence="2" type="ORF">CT0861_05640</name>
</gene>
<dbReference type="AlphaFoldDB" id="A0A166V882"/>
<accession>A0A166V882</accession>
<feature type="compositionally biased region" description="Basic residues" evidence="1">
    <location>
        <begin position="94"/>
        <end position="103"/>
    </location>
</feature>
<evidence type="ECO:0000313" key="3">
    <source>
        <dbReference type="Proteomes" id="UP000076552"/>
    </source>
</evidence>
<evidence type="ECO:0000256" key="1">
    <source>
        <dbReference type="SAM" id="MobiDB-lite"/>
    </source>
</evidence>
<comment type="caution">
    <text evidence="2">The sequence shown here is derived from an EMBL/GenBank/DDBJ whole genome shotgun (WGS) entry which is preliminary data.</text>
</comment>
<feature type="compositionally biased region" description="Polar residues" evidence="1">
    <location>
        <begin position="141"/>
        <end position="153"/>
    </location>
</feature>
<name>A0A166V882_9PEZI</name>